<name>A0A430REG2_THESC</name>
<feature type="transmembrane region" description="Helical" evidence="2">
    <location>
        <begin position="204"/>
        <end position="221"/>
    </location>
</feature>
<feature type="repeat" description="TPR" evidence="1">
    <location>
        <begin position="117"/>
        <end position="150"/>
    </location>
</feature>
<protein>
    <submittedName>
        <fullName evidence="3">Uncharacterized protein</fullName>
    </submittedName>
</protein>
<organism evidence="3 4">
    <name type="scientific">Thermus scotoductus</name>
    <dbReference type="NCBI Taxonomy" id="37636"/>
    <lineage>
        <taxon>Bacteria</taxon>
        <taxon>Thermotogati</taxon>
        <taxon>Deinococcota</taxon>
        <taxon>Deinococci</taxon>
        <taxon>Thermales</taxon>
        <taxon>Thermaceae</taxon>
        <taxon>Thermus</taxon>
    </lineage>
</organism>
<dbReference type="PANTHER" id="PTHR44998:SF1">
    <property type="entry name" value="UDP-N-ACETYLGLUCOSAMINE--PEPTIDE N-ACETYLGLUCOSAMINYLTRANSFERASE 110 KDA SUBUNIT"/>
    <property type="match status" value="1"/>
</dbReference>
<dbReference type="Gene3D" id="1.25.40.10">
    <property type="entry name" value="Tetratricopeptide repeat domain"/>
    <property type="match status" value="1"/>
</dbReference>
<dbReference type="Pfam" id="PF13432">
    <property type="entry name" value="TPR_16"/>
    <property type="match status" value="1"/>
</dbReference>
<dbReference type="PROSITE" id="PS50293">
    <property type="entry name" value="TPR_REGION"/>
    <property type="match status" value="1"/>
</dbReference>
<dbReference type="InterPro" id="IPR011990">
    <property type="entry name" value="TPR-like_helical_dom_sf"/>
</dbReference>
<gene>
    <name evidence="3" type="ORF">CSW45_02645</name>
</gene>
<evidence type="ECO:0000313" key="4">
    <source>
        <dbReference type="Proteomes" id="UP000286910"/>
    </source>
</evidence>
<dbReference type="PROSITE" id="PS50005">
    <property type="entry name" value="TPR"/>
    <property type="match status" value="2"/>
</dbReference>
<evidence type="ECO:0000256" key="1">
    <source>
        <dbReference type="PROSITE-ProRule" id="PRU00339"/>
    </source>
</evidence>
<dbReference type="Proteomes" id="UP000286910">
    <property type="component" value="Unassembled WGS sequence"/>
</dbReference>
<proteinExistence type="predicted"/>
<dbReference type="EMBL" id="PELR01000055">
    <property type="protein sequence ID" value="RTH05863.1"/>
    <property type="molecule type" value="Genomic_DNA"/>
</dbReference>
<keyword evidence="2" id="KW-0472">Membrane</keyword>
<keyword evidence="2" id="KW-0812">Transmembrane</keyword>
<feature type="repeat" description="TPR" evidence="1">
    <location>
        <begin position="83"/>
        <end position="116"/>
    </location>
</feature>
<evidence type="ECO:0000313" key="3">
    <source>
        <dbReference type="EMBL" id="RTH05863.1"/>
    </source>
</evidence>
<dbReference type="Pfam" id="PF13181">
    <property type="entry name" value="TPR_8"/>
    <property type="match status" value="1"/>
</dbReference>
<dbReference type="SMART" id="SM00028">
    <property type="entry name" value="TPR"/>
    <property type="match status" value="3"/>
</dbReference>
<sequence length="224" mass="25508">MGGMLPDLEAKALAGDAEAQALLHFLRLLRHKEYQEARAYAEGFPEELRERLLAGLSLLVAFAEGKTSLEEAPERLEDPLFAAEREVLLGVKAVREGRREEAEARFQKALALDPHHHRALSNLGNLYLERGELEAALDLYQRALKLAPEDPLVHENLAALYKRKGDLDRMIAHMKQATRLKMRPPVSLDPLTGKPQRRPLHRRIPLWVWVFLLTLLAYLLLKKP</sequence>
<dbReference type="AlphaFoldDB" id="A0A430REG2"/>
<keyword evidence="1" id="KW-0802">TPR repeat</keyword>
<evidence type="ECO:0000256" key="2">
    <source>
        <dbReference type="SAM" id="Phobius"/>
    </source>
</evidence>
<comment type="caution">
    <text evidence="3">The sequence shown here is derived from an EMBL/GenBank/DDBJ whole genome shotgun (WGS) entry which is preliminary data.</text>
</comment>
<dbReference type="InterPro" id="IPR019734">
    <property type="entry name" value="TPR_rpt"/>
</dbReference>
<keyword evidence="2" id="KW-1133">Transmembrane helix</keyword>
<dbReference type="SUPFAM" id="SSF48452">
    <property type="entry name" value="TPR-like"/>
    <property type="match status" value="1"/>
</dbReference>
<dbReference type="PANTHER" id="PTHR44998">
    <property type="match status" value="1"/>
</dbReference>
<reference evidence="3 4" key="1">
    <citation type="journal article" date="2019" name="Extremophiles">
        <title>Biogeography of thermophiles and predominance of Thermus scotoductus in domestic water heaters.</title>
        <authorList>
            <person name="Wilpiszeski R.L."/>
            <person name="Zhang Z."/>
            <person name="House C.H."/>
        </authorList>
    </citation>
    <scope>NUCLEOTIDE SEQUENCE [LARGE SCALE GENOMIC DNA]</scope>
    <source>
        <strain evidence="3 4">32_S32</strain>
    </source>
</reference>
<accession>A0A430REG2</accession>